<dbReference type="PANTHER" id="PTHR11803:SF39">
    <property type="entry name" value="2-IMINOBUTANOATE_2-IMINOPROPANOATE DEAMINASE"/>
    <property type="match status" value="1"/>
</dbReference>
<dbReference type="EMBL" id="JBEPML010000004">
    <property type="protein sequence ID" value="MET3791371.1"/>
    <property type="molecule type" value="Genomic_DNA"/>
</dbReference>
<dbReference type="InterPro" id="IPR006175">
    <property type="entry name" value="YjgF/YER057c/UK114"/>
</dbReference>
<dbReference type="CDD" id="cd00448">
    <property type="entry name" value="YjgF_YER057c_UK114_family"/>
    <property type="match status" value="1"/>
</dbReference>
<organism evidence="1 2">
    <name type="scientific">Aquamicrobium terrae</name>
    <dbReference type="NCBI Taxonomy" id="1324945"/>
    <lineage>
        <taxon>Bacteria</taxon>
        <taxon>Pseudomonadati</taxon>
        <taxon>Pseudomonadota</taxon>
        <taxon>Alphaproteobacteria</taxon>
        <taxon>Hyphomicrobiales</taxon>
        <taxon>Phyllobacteriaceae</taxon>
        <taxon>Aquamicrobium</taxon>
    </lineage>
</organism>
<comment type="caution">
    <text evidence="1">The sequence shown here is derived from an EMBL/GenBank/DDBJ whole genome shotgun (WGS) entry which is preliminary data.</text>
</comment>
<evidence type="ECO:0000313" key="2">
    <source>
        <dbReference type="Proteomes" id="UP001549076"/>
    </source>
</evidence>
<accession>A0ABV2MX43</accession>
<reference evidence="1 2" key="1">
    <citation type="submission" date="2024-06" db="EMBL/GenBank/DDBJ databases">
        <title>Genomic Encyclopedia of Type Strains, Phase IV (KMG-IV): sequencing the most valuable type-strain genomes for metagenomic binning, comparative biology and taxonomic classification.</title>
        <authorList>
            <person name="Goeker M."/>
        </authorList>
    </citation>
    <scope>NUCLEOTIDE SEQUENCE [LARGE SCALE GENOMIC DNA]</scope>
    <source>
        <strain evidence="1 2">DSM 27865</strain>
    </source>
</reference>
<dbReference type="Pfam" id="PF01042">
    <property type="entry name" value="Ribonuc_L-PSP"/>
    <property type="match status" value="1"/>
</dbReference>
<dbReference type="Proteomes" id="UP001549076">
    <property type="component" value="Unassembled WGS sequence"/>
</dbReference>
<dbReference type="PANTHER" id="PTHR11803">
    <property type="entry name" value="2-IMINOBUTANOATE/2-IMINOPROPANOATE DEAMINASE RIDA"/>
    <property type="match status" value="1"/>
</dbReference>
<evidence type="ECO:0000313" key="1">
    <source>
        <dbReference type="EMBL" id="MET3791371.1"/>
    </source>
</evidence>
<name>A0ABV2MX43_9HYPH</name>
<protein>
    <submittedName>
        <fullName evidence="1">Reactive intermediate/imine deaminase</fullName>
    </submittedName>
</protein>
<gene>
    <name evidence="1" type="ORF">ABID37_001579</name>
</gene>
<dbReference type="RefSeq" id="WP_354193701.1">
    <property type="nucleotide sequence ID" value="NZ_JBEPML010000004.1"/>
</dbReference>
<dbReference type="Gene3D" id="3.30.1330.40">
    <property type="entry name" value="RutC-like"/>
    <property type="match status" value="1"/>
</dbReference>
<sequence>MFEVVDWGLPRNKGPVSNAVRAGGKVYTVQIPRDPASGEVLAQGDIREQTRQCLSNLVKVMKAAGGSLADVVQVLVYLVEGTDAEGMNEVYKEFFKDPYPNRATVVVKELLVSGMRVEMVVHGHVGPAA</sequence>
<keyword evidence="2" id="KW-1185">Reference proteome</keyword>
<dbReference type="SUPFAM" id="SSF55298">
    <property type="entry name" value="YjgF-like"/>
    <property type="match status" value="1"/>
</dbReference>
<dbReference type="InterPro" id="IPR035959">
    <property type="entry name" value="RutC-like_sf"/>
</dbReference>
<proteinExistence type="predicted"/>